<dbReference type="EMBL" id="JAHUZN010000010">
    <property type="protein sequence ID" value="KAG8481676.1"/>
    <property type="molecule type" value="Genomic_DNA"/>
</dbReference>
<name>A0A8J5Y368_9ROSI</name>
<evidence type="ECO:0000313" key="1">
    <source>
        <dbReference type="EMBL" id="KAG8481676.1"/>
    </source>
</evidence>
<evidence type="ECO:0000313" key="2">
    <source>
        <dbReference type="Proteomes" id="UP000701853"/>
    </source>
</evidence>
<organism evidence="1 2">
    <name type="scientific">Gossypium anomalum</name>
    <dbReference type="NCBI Taxonomy" id="47600"/>
    <lineage>
        <taxon>Eukaryota</taxon>
        <taxon>Viridiplantae</taxon>
        <taxon>Streptophyta</taxon>
        <taxon>Embryophyta</taxon>
        <taxon>Tracheophyta</taxon>
        <taxon>Spermatophyta</taxon>
        <taxon>Magnoliopsida</taxon>
        <taxon>eudicotyledons</taxon>
        <taxon>Gunneridae</taxon>
        <taxon>Pentapetalae</taxon>
        <taxon>rosids</taxon>
        <taxon>malvids</taxon>
        <taxon>Malvales</taxon>
        <taxon>Malvaceae</taxon>
        <taxon>Malvoideae</taxon>
        <taxon>Gossypium</taxon>
    </lineage>
</organism>
<sequence length="99" mass="11632">MATLKYDIPLLDCNTRFALWQINMQVVLAQMDLEDALLGIDKMSSTLTEEEKKCKERKDMMKEKIVAVVWAKLQQLCMLKTITSKLYMKQCLYAHRLEE</sequence>
<proteinExistence type="predicted"/>
<gene>
    <name evidence="1" type="ORF">CXB51_026585</name>
</gene>
<accession>A0A8J5Y368</accession>
<dbReference type="OrthoDB" id="1744659at2759"/>
<keyword evidence="2" id="KW-1185">Reference proteome</keyword>
<dbReference type="AlphaFoldDB" id="A0A8J5Y368"/>
<protein>
    <submittedName>
        <fullName evidence="1">Uncharacterized protein</fullName>
    </submittedName>
</protein>
<comment type="caution">
    <text evidence="1">The sequence shown here is derived from an EMBL/GenBank/DDBJ whole genome shotgun (WGS) entry which is preliminary data.</text>
</comment>
<reference evidence="1 2" key="1">
    <citation type="journal article" date="2021" name="bioRxiv">
        <title>The Gossypium anomalum genome as a resource for cotton improvement and evolutionary analysis of hybrid incompatibility.</title>
        <authorList>
            <person name="Grover C.E."/>
            <person name="Yuan D."/>
            <person name="Arick M.A."/>
            <person name="Miller E.R."/>
            <person name="Hu G."/>
            <person name="Peterson D.G."/>
            <person name="Wendel J.F."/>
            <person name="Udall J.A."/>
        </authorList>
    </citation>
    <scope>NUCLEOTIDE SEQUENCE [LARGE SCALE GENOMIC DNA]</scope>
    <source>
        <strain evidence="1">JFW-Udall</strain>
        <tissue evidence="1">Leaf</tissue>
    </source>
</reference>
<dbReference type="Proteomes" id="UP000701853">
    <property type="component" value="Chromosome 10"/>
</dbReference>